<keyword evidence="3" id="KW-1185">Reference proteome</keyword>
<organism evidence="2 3">
    <name type="scientific">Kazachstania africana (strain ATCC 22294 / BCRC 22015 / CBS 2517 / CECT 1963 / NBRC 1671 / NRRL Y-8276)</name>
    <name type="common">Yeast</name>
    <name type="synonym">Kluyveromyces africanus</name>
    <dbReference type="NCBI Taxonomy" id="1071382"/>
    <lineage>
        <taxon>Eukaryota</taxon>
        <taxon>Fungi</taxon>
        <taxon>Dikarya</taxon>
        <taxon>Ascomycota</taxon>
        <taxon>Saccharomycotina</taxon>
        <taxon>Saccharomycetes</taxon>
        <taxon>Saccharomycetales</taxon>
        <taxon>Saccharomycetaceae</taxon>
        <taxon>Kazachstania</taxon>
    </lineage>
</organism>
<feature type="region of interest" description="Disordered" evidence="1">
    <location>
        <begin position="1"/>
        <end position="167"/>
    </location>
</feature>
<feature type="region of interest" description="Disordered" evidence="1">
    <location>
        <begin position="441"/>
        <end position="469"/>
    </location>
</feature>
<dbReference type="HOGENOM" id="CLU_017547_0_0_1"/>
<feature type="compositionally biased region" description="Low complexity" evidence="1">
    <location>
        <begin position="441"/>
        <end position="454"/>
    </location>
</feature>
<gene>
    <name evidence="2" type="primary">KAFR0E02780</name>
    <name evidence="2" type="ORF">KAFR_0E02780</name>
</gene>
<feature type="region of interest" description="Disordered" evidence="1">
    <location>
        <begin position="577"/>
        <end position="596"/>
    </location>
</feature>
<feature type="compositionally biased region" description="Polar residues" evidence="1">
    <location>
        <begin position="71"/>
        <end position="95"/>
    </location>
</feature>
<feature type="compositionally biased region" description="Low complexity" evidence="1">
    <location>
        <begin position="126"/>
        <end position="142"/>
    </location>
</feature>
<feature type="region of interest" description="Disordered" evidence="1">
    <location>
        <begin position="364"/>
        <end position="397"/>
    </location>
</feature>
<dbReference type="InParanoid" id="H2AVN0"/>
<dbReference type="EMBL" id="HE650825">
    <property type="protein sequence ID" value="CCF58430.1"/>
    <property type="molecule type" value="Genomic_DNA"/>
</dbReference>
<feature type="compositionally biased region" description="Polar residues" evidence="1">
    <location>
        <begin position="371"/>
        <end position="397"/>
    </location>
</feature>
<dbReference type="OrthoDB" id="4067613at2759"/>
<dbReference type="Proteomes" id="UP000005220">
    <property type="component" value="Chromosome 5"/>
</dbReference>
<evidence type="ECO:0000313" key="2">
    <source>
        <dbReference type="EMBL" id="CCF58430.1"/>
    </source>
</evidence>
<evidence type="ECO:0000313" key="3">
    <source>
        <dbReference type="Proteomes" id="UP000005220"/>
    </source>
</evidence>
<evidence type="ECO:0000256" key="1">
    <source>
        <dbReference type="SAM" id="MobiDB-lite"/>
    </source>
</evidence>
<dbReference type="GeneID" id="13883167"/>
<sequence>MSRSSSAETPPGAHQSRDSMFTFPESNRENSGAKPLDKAPLTNRREENSILEGGGLSSSKLAITQGKKNHNTMNNEAISQTINTSENPFLSTHSITPKPNTTRSRRPPPPTLDMDALKRSLQLEHTPSFPSSTSPLTLDPVTNKNSDLERDHPSYKGARGHLRQKSQAEELVADIDSYLVRQEKENDGAVPNDQADTDTPTTEAPIYSVSREHSLLYESPLREGLFNDDALFGRKSEEDRFSFTESPTSSNSKAMSHFLPDIDIRENHNIRINPFVDEHDVLEDIKNSPLNMIGSQDNDETVKANLALENLSSSDGDHIFAGPVRKEPKRVFRVVNEDHPTFYMNTETPDGSSLYIEEKNDGSERTHFSDIKSNTTMSTSDDIQSRSSHINSNMSTPSYNASIPEEKEVDIGHLLDTISTSSSYKEPHTRLLDTPTIISTPTIMSTSSTKSSKSGLSTHNKGSPKPERTARLVSSYVEELRLKYFRTSNFLEMPPNLPVSLKQKNNLVQPKNIKLRIRTNPKQIGIKHGRVKQKLLTLEGDTDDNNLLGLSLSKNTSIMDVDHTKEFHKLLNKEDVESSKSTGYDPDHYLNDIPGDDAYDSDDVMAPLREKRKLHETKNSHVMRSGSVVSYFTRANNKLNDDSILPSLPNDISLDDYIEPTASFTTPQRNSSVGSYQSDVLESSTSGLHVANPDQGSD</sequence>
<dbReference type="KEGG" id="kaf:KAFR_0E02780"/>
<dbReference type="RefSeq" id="XP_003957565.1">
    <property type="nucleotide sequence ID" value="XM_003957516.1"/>
</dbReference>
<feature type="compositionally biased region" description="Polar residues" evidence="1">
    <location>
        <begin position="663"/>
        <end position="687"/>
    </location>
</feature>
<dbReference type="AlphaFoldDB" id="H2AVN0"/>
<proteinExistence type="predicted"/>
<name>H2AVN0_KAZAF</name>
<protein>
    <submittedName>
        <fullName evidence="2">Uncharacterized protein</fullName>
    </submittedName>
</protein>
<reference evidence="2 3" key="1">
    <citation type="journal article" date="2011" name="Proc. Natl. Acad. Sci. U.S.A.">
        <title>Evolutionary erosion of yeast sex chromosomes by mating-type switching accidents.</title>
        <authorList>
            <person name="Gordon J.L."/>
            <person name="Armisen D."/>
            <person name="Proux-Wera E."/>
            <person name="Oheigeartaigh S.S."/>
            <person name="Byrne K.P."/>
            <person name="Wolfe K.H."/>
        </authorList>
    </citation>
    <scope>NUCLEOTIDE SEQUENCE [LARGE SCALE GENOMIC DNA]</scope>
    <source>
        <strain evidence="3">ATCC 22294 / BCRC 22015 / CBS 2517 / CECT 1963 / NBRC 1671 / NRRL Y-8276</strain>
    </source>
</reference>
<accession>H2AVN0</accession>
<feature type="region of interest" description="Disordered" evidence="1">
    <location>
        <begin position="663"/>
        <end position="698"/>
    </location>
</feature>
<dbReference type="eggNOG" id="ENOG502QSS3">
    <property type="taxonomic scope" value="Eukaryota"/>
</dbReference>
<dbReference type="FunCoup" id="H2AVN0">
    <property type="interactions" value="136"/>
</dbReference>